<dbReference type="Proteomes" id="UP000031278">
    <property type="component" value="Unassembled WGS sequence"/>
</dbReference>
<evidence type="ECO:0000313" key="7">
    <source>
        <dbReference type="EMBL" id="KHT64032.1"/>
    </source>
</evidence>
<feature type="transmembrane region" description="Helical" evidence="6">
    <location>
        <begin position="144"/>
        <end position="166"/>
    </location>
</feature>
<evidence type="ECO:0000256" key="1">
    <source>
        <dbReference type="ARBA" id="ARBA00004651"/>
    </source>
</evidence>
<accession>A0A0B9H568</accession>
<keyword evidence="4 6" id="KW-1133">Transmembrane helix</keyword>
<evidence type="ECO:0000256" key="6">
    <source>
        <dbReference type="SAM" id="Phobius"/>
    </source>
</evidence>
<keyword evidence="2" id="KW-1003">Cell membrane</keyword>
<reference evidence="7 8" key="1">
    <citation type="submission" date="2014-12" db="EMBL/GenBank/DDBJ databases">
        <title>Genome sequencing of Photobacterium gaetbulicola AD005a.</title>
        <authorList>
            <person name="Adrian T.G.S."/>
            <person name="Chan K.G."/>
        </authorList>
    </citation>
    <scope>NUCLEOTIDE SEQUENCE [LARGE SCALE GENOMIC DNA]</scope>
    <source>
        <strain evidence="7 8">AD005a</strain>
    </source>
</reference>
<evidence type="ECO:0000313" key="8">
    <source>
        <dbReference type="Proteomes" id="UP000031278"/>
    </source>
</evidence>
<keyword evidence="3 6" id="KW-0812">Transmembrane</keyword>
<comment type="caution">
    <text evidence="7">The sequence shown here is derived from an EMBL/GenBank/DDBJ whole genome shotgun (WGS) entry which is preliminary data.</text>
</comment>
<evidence type="ECO:0000256" key="3">
    <source>
        <dbReference type="ARBA" id="ARBA00022692"/>
    </source>
</evidence>
<feature type="transmembrane region" description="Helical" evidence="6">
    <location>
        <begin position="111"/>
        <end position="132"/>
    </location>
</feature>
<dbReference type="GO" id="GO:0005886">
    <property type="term" value="C:plasma membrane"/>
    <property type="evidence" value="ECO:0007669"/>
    <property type="project" value="UniProtKB-SubCell"/>
</dbReference>
<feature type="transmembrane region" description="Helical" evidence="6">
    <location>
        <begin position="178"/>
        <end position="199"/>
    </location>
</feature>
<dbReference type="GO" id="GO:0015171">
    <property type="term" value="F:amino acid transmembrane transporter activity"/>
    <property type="evidence" value="ECO:0007669"/>
    <property type="project" value="TreeGrafter"/>
</dbReference>
<evidence type="ECO:0000256" key="5">
    <source>
        <dbReference type="ARBA" id="ARBA00023136"/>
    </source>
</evidence>
<organism evidence="7 8">
    <name type="scientific">Photobacterium gaetbulicola</name>
    <dbReference type="NCBI Taxonomy" id="1295392"/>
    <lineage>
        <taxon>Bacteria</taxon>
        <taxon>Pseudomonadati</taxon>
        <taxon>Pseudomonadota</taxon>
        <taxon>Gammaproteobacteria</taxon>
        <taxon>Vibrionales</taxon>
        <taxon>Vibrionaceae</taxon>
        <taxon>Photobacterium</taxon>
    </lineage>
</organism>
<feature type="transmembrane region" description="Helical" evidence="6">
    <location>
        <begin position="40"/>
        <end position="59"/>
    </location>
</feature>
<dbReference type="Pfam" id="PF01810">
    <property type="entry name" value="LysE"/>
    <property type="match status" value="1"/>
</dbReference>
<dbReference type="RefSeq" id="WP_039460761.1">
    <property type="nucleotide sequence ID" value="NZ_JWLZ01000135.1"/>
</dbReference>
<dbReference type="PANTHER" id="PTHR30086:SF20">
    <property type="entry name" value="ARGININE EXPORTER PROTEIN ARGO-RELATED"/>
    <property type="match status" value="1"/>
</dbReference>
<dbReference type="AlphaFoldDB" id="A0A0B9H568"/>
<dbReference type="InterPro" id="IPR001123">
    <property type="entry name" value="LeuE-type"/>
</dbReference>
<dbReference type="GO" id="GO:0033228">
    <property type="term" value="P:cysteine export across plasma membrane"/>
    <property type="evidence" value="ECO:0007669"/>
    <property type="project" value="TreeGrafter"/>
</dbReference>
<proteinExistence type="predicted"/>
<sequence>MDYLYSLILFAVVSSATPGPNNILVMTSGLNFGIKKSLPVLCGICIGFSFMLLLVGLGFGQVFELFPRLHLLIKISGVLYLLYLAWLISSSNGGLGAKEQSEPLTFLNGALFQWVNAKAWVVATGAIAAFTVSGGEFSTQTLTLAGTFLVISFPCVGIWLYFGSWLKRYLNNAAHRKWFNLSMSGLLVVSVLPVIGELFEQFG</sequence>
<dbReference type="PANTHER" id="PTHR30086">
    <property type="entry name" value="ARGININE EXPORTER PROTEIN ARGO"/>
    <property type="match status" value="1"/>
</dbReference>
<feature type="transmembrane region" description="Helical" evidence="6">
    <location>
        <begin position="71"/>
        <end position="91"/>
    </location>
</feature>
<evidence type="ECO:0000256" key="2">
    <source>
        <dbReference type="ARBA" id="ARBA00022475"/>
    </source>
</evidence>
<comment type="subcellular location">
    <subcellularLocation>
        <location evidence="1">Cell membrane</location>
        <topology evidence="1">Multi-pass membrane protein</topology>
    </subcellularLocation>
</comment>
<evidence type="ECO:0000256" key="4">
    <source>
        <dbReference type="ARBA" id="ARBA00022989"/>
    </source>
</evidence>
<name>A0A0B9H568_9GAMM</name>
<gene>
    <name evidence="7" type="ORF">RJ45_09045</name>
</gene>
<dbReference type="EMBL" id="JWLZ01000135">
    <property type="protein sequence ID" value="KHT64032.1"/>
    <property type="molecule type" value="Genomic_DNA"/>
</dbReference>
<keyword evidence="5 6" id="KW-0472">Membrane</keyword>
<protein>
    <submittedName>
        <fullName evidence="7">Amino acid transporter LysE</fullName>
    </submittedName>
</protein>